<reference evidence="1 2" key="1">
    <citation type="submission" date="2019-02" db="EMBL/GenBank/DDBJ databases">
        <title>Deep-cultivation of Planctomycetes and their phenomic and genomic characterization uncovers novel biology.</title>
        <authorList>
            <person name="Wiegand S."/>
            <person name="Jogler M."/>
            <person name="Boedeker C."/>
            <person name="Pinto D."/>
            <person name="Vollmers J."/>
            <person name="Rivas-Marin E."/>
            <person name="Kohn T."/>
            <person name="Peeters S.H."/>
            <person name="Heuer A."/>
            <person name="Rast P."/>
            <person name="Oberbeckmann S."/>
            <person name="Bunk B."/>
            <person name="Jeske O."/>
            <person name="Meyerdierks A."/>
            <person name="Storesund J.E."/>
            <person name="Kallscheuer N."/>
            <person name="Luecker S."/>
            <person name="Lage O.M."/>
            <person name="Pohl T."/>
            <person name="Merkel B.J."/>
            <person name="Hornburger P."/>
            <person name="Mueller R.-W."/>
            <person name="Bruemmer F."/>
            <person name="Labrenz M."/>
            <person name="Spormann A.M."/>
            <person name="Op den Camp H."/>
            <person name="Overmann J."/>
            <person name="Amann R."/>
            <person name="Jetten M.S.M."/>
            <person name="Mascher T."/>
            <person name="Medema M.H."/>
            <person name="Devos D.P."/>
            <person name="Kaster A.-K."/>
            <person name="Ovreas L."/>
            <person name="Rohde M."/>
            <person name="Galperin M.Y."/>
            <person name="Jogler C."/>
        </authorList>
    </citation>
    <scope>NUCLEOTIDE SEQUENCE [LARGE SCALE GENOMIC DNA]</scope>
    <source>
        <strain evidence="1 2">KS4</strain>
    </source>
</reference>
<dbReference type="OrthoDB" id="9891795at2"/>
<proteinExistence type="predicted"/>
<keyword evidence="2" id="KW-1185">Reference proteome</keyword>
<dbReference type="AlphaFoldDB" id="A0A517YQC9"/>
<dbReference type="EMBL" id="CP036425">
    <property type="protein sequence ID" value="QDU32429.1"/>
    <property type="molecule type" value="Genomic_DNA"/>
</dbReference>
<organism evidence="1 2">
    <name type="scientific">Poriferisphaera corsica</name>
    <dbReference type="NCBI Taxonomy" id="2528020"/>
    <lineage>
        <taxon>Bacteria</taxon>
        <taxon>Pseudomonadati</taxon>
        <taxon>Planctomycetota</taxon>
        <taxon>Phycisphaerae</taxon>
        <taxon>Phycisphaerales</taxon>
        <taxon>Phycisphaeraceae</taxon>
        <taxon>Poriferisphaera</taxon>
    </lineage>
</organism>
<name>A0A517YQC9_9BACT</name>
<evidence type="ECO:0000313" key="1">
    <source>
        <dbReference type="EMBL" id="QDU32429.1"/>
    </source>
</evidence>
<dbReference type="Proteomes" id="UP000317369">
    <property type="component" value="Chromosome"/>
</dbReference>
<protein>
    <submittedName>
        <fullName evidence="1">Uncharacterized protein</fullName>
    </submittedName>
</protein>
<accession>A0A517YQC9</accession>
<sequence length="318" mass="35034">MDNLAKYNRMMRRLSASMLSKYDDTQQSNTDNPSVGIGAAAGRILVSDTINLDDIPALLDGLDILAHAAEESHLYGKCARFDDTLGFTRPCYHPMLLHLHLAALTIAQPHLSPDQLERANQLTRQAASAFTWLAGFVVNNKPIPVLEIEQVIMATACLNWFRDLPASQIFGNNLGQFQNNPAADIIDILISRVLSHMGHDGELRPFDHDSGDLLDAWWYRELVALHGLIALAIKQQRIDWLDAAKRIAAHHLANTQPDHTTAQPWGVACYASQIDFNSFADQQLHDCEANWHLTRGGSGVVAALVLADASFTANAMLA</sequence>
<gene>
    <name evidence="1" type="ORF">KS4_04610</name>
</gene>
<dbReference type="KEGG" id="pcor:KS4_04610"/>
<dbReference type="RefSeq" id="WP_145074015.1">
    <property type="nucleotide sequence ID" value="NZ_CP036425.1"/>
</dbReference>
<evidence type="ECO:0000313" key="2">
    <source>
        <dbReference type="Proteomes" id="UP000317369"/>
    </source>
</evidence>